<keyword evidence="3" id="KW-0808">Transferase</keyword>
<dbReference type="GO" id="GO:0003677">
    <property type="term" value="F:DNA binding"/>
    <property type="evidence" value="ECO:0007669"/>
    <property type="project" value="InterPro"/>
</dbReference>
<dbReference type="PROSITE" id="PS00092">
    <property type="entry name" value="N6_MTASE"/>
    <property type="match status" value="1"/>
</dbReference>
<evidence type="ECO:0000256" key="1">
    <source>
        <dbReference type="ARBA" id="ARBA00006594"/>
    </source>
</evidence>
<proteinExistence type="inferred from homology"/>
<name>X1MGQ6_9ZZZZ</name>
<protein>
    <recommendedName>
        <fullName evidence="4">DNA methylase N-4/N-6 domain-containing protein</fullName>
    </recommendedName>
</protein>
<comment type="similarity">
    <text evidence="1">Belongs to the N(4)/N(6)-methyltransferase family.</text>
</comment>
<dbReference type="Pfam" id="PF01555">
    <property type="entry name" value="N6_N4_Mtase"/>
    <property type="match status" value="1"/>
</dbReference>
<sequence length="251" mass="28993">MARNTSGLEINKIYHGECIEIMSEWPEKCIDLVFADPPYNLSGTKLEWRGNKTGGDWFKMNEDWDQMDEREYMGFTYRWLEQTRRVLRDNSSLYISCTYHNIGELVINSKRLGFKCLNIITWYKSNSMPSMTKRQFTHACEYILYLAKGSGWIFNYEAIKRINPDKTKGGAPKQMRDLWVFPLCQGRERIKAKNGRAAHPTQKPEALLERVIMASSNKGDLVLDSFLGSGTTAAVAKKLGRNWIGIEKKEK</sequence>
<dbReference type="PRINTS" id="PR00508">
    <property type="entry name" value="S21N4MTFRASE"/>
</dbReference>
<dbReference type="PANTHER" id="PTHR13370">
    <property type="entry name" value="RNA METHYLASE-RELATED"/>
    <property type="match status" value="1"/>
</dbReference>
<dbReference type="InterPro" id="IPR002941">
    <property type="entry name" value="DNA_methylase_N4/N6"/>
</dbReference>
<comment type="caution">
    <text evidence="5">The sequence shown here is derived from an EMBL/GenBank/DDBJ whole genome shotgun (WGS) entry which is preliminary data.</text>
</comment>
<dbReference type="InterPro" id="IPR001091">
    <property type="entry name" value="RM_Methyltransferase"/>
</dbReference>
<dbReference type="InterPro" id="IPR002052">
    <property type="entry name" value="DNA_methylase_N6_adenine_CS"/>
</dbReference>
<feature type="non-terminal residue" evidence="5">
    <location>
        <position position="251"/>
    </location>
</feature>
<evidence type="ECO:0000259" key="4">
    <source>
        <dbReference type="Pfam" id="PF01555"/>
    </source>
</evidence>
<organism evidence="5">
    <name type="scientific">marine sediment metagenome</name>
    <dbReference type="NCBI Taxonomy" id="412755"/>
    <lineage>
        <taxon>unclassified sequences</taxon>
        <taxon>metagenomes</taxon>
        <taxon>ecological metagenomes</taxon>
    </lineage>
</organism>
<accession>X1MGQ6</accession>
<evidence type="ECO:0000256" key="2">
    <source>
        <dbReference type="ARBA" id="ARBA00022603"/>
    </source>
</evidence>
<dbReference type="InterPro" id="IPR029063">
    <property type="entry name" value="SAM-dependent_MTases_sf"/>
</dbReference>
<evidence type="ECO:0000313" key="5">
    <source>
        <dbReference type="EMBL" id="GAI30837.1"/>
    </source>
</evidence>
<dbReference type="GO" id="GO:0032259">
    <property type="term" value="P:methylation"/>
    <property type="evidence" value="ECO:0007669"/>
    <property type="project" value="UniProtKB-KW"/>
</dbReference>
<gene>
    <name evidence="5" type="ORF">S06H3_28733</name>
</gene>
<dbReference type="GO" id="GO:0009007">
    <property type="term" value="F:site-specific DNA-methyltransferase (adenine-specific) activity"/>
    <property type="evidence" value="ECO:0007669"/>
    <property type="project" value="TreeGrafter"/>
</dbReference>
<dbReference type="GO" id="GO:0008170">
    <property type="term" value="F:N-methyltransferase activity"/>
    <property type="evidence" value="ECO:0007669"/>
    <property type="project" value="InterPro"/>
</dbReference>
<dbReference type="SUPFAM" id="SSF53335">
    <property type="entry name" value="S-adenosyl-L-methionine-dependent methyltransferases"/>
    <property type="match status" value="1"/>
</dbReference>
<reference evidence="5" key="1">
    <citation type="journal article" date="2014" name="Front. Microbiol.">
        <title>High frequency of phylogenetically diverse reductive dehalogenase-homologous genes in deep subseafloor sedimentary metagenomes.</title>
        <authorList>
            <person name="Kawai M."/>
            <person name="Futagami T."/>
            <person name="Toyoda A."/>
            <person name="Takaki Y."/>
            <person name="Nishi S."/>
            <person name="Hori S."/>
            <person name="Arai W."/>
            <person name="Tsubouchi T."/>
            <person name="Morono Y."/>
            <person name="Uchiyama I."/>
            <person name="Ito T."/>
            <person name="Fujiyama A."/>
            <person name="Inagaki F."/>
            <person name="Takami H."/>
        </authorList>
    </citation>
    <scope>NUCLEOTIDE SEQUENCE</scope>
    <source>
        <strain evidence="5">Expedition CK06-06</strain>
    </source>
</reference>
<dbReference type="PANTHER" id="PTHR13370:SF3">
    <property type="entry name" value="TRNA (GUANINE(10)-N2)-METHYLTRANSFERASE HOMOLOG"/>
    <property type="match status" value="1"/>
</dbReference>
<dbReference type="EMBL" id="BARV01016787">
    <property type="protein sequence ID" value="GAI30837.1"/>
    <property type="molecule type" value="Genomic_DNA"/>
</dbReference>
<dbReference type="Gene3D" id="3.40.50.150">
    <property type="entry name" value="Vaccinia Virus protein VP39"/>
    <property type="match status" value="1"/>
</dbReference>
<evidence type="ECO:0000256" key="3">
    <source>
        <dbReference type="ARBA" id="ARBA00022679"/>
    </source>
</evidence>
<dbReference type="AlphaFoldDB" id="X1MGQ6"/>
<feature type="domain" description="DNA methylase N-4/N-6" evidence="4">
    <location>
        <begin position="30"/>
        <end position="250"/>
    </location>
</feature>
<keyword evidence="2" id="KW-0489">Methyltransferase</keyword>
<dbReference type="GO" id="GO:0005737">
    <property type="term" value="C:cytoplasm"/>
    <property type="evidence" value="ECO:0007669"/>
    <property type="project" value="TreeGrafter"/>
</dbReference>